<dbReference type="Proteomes" id="UP000324550">
    <property type="component" value="Unassembled WGS sequence"/>
</dbReference>
<name>A0A5D0G7K4_9FLAO</name>
<evidence type="ECO:0000259" key="2">
    <source>
        <dbReference type="Pfam" id="PF13568"/>
    </source>
</evidence>
<evidence type="ECO:0000313" key="3">
    <source>
        <dbReference type="EMBL" id="TYA53812.1"/>
    </source>
</evidence>
<feature type="signal peptide" evidence="1">
    <location>
        <begin position="1"/>
        <end position="21"/>
    </location>
</feature>
<dbReference type="OrthoDB" id="893738at2"/>
<protein>
    <submittedName>
        <fullName evidence="3">PorT family protein</fullName>
    </submittedName>
</protein>
<sequence>MKHFNKLIVLAFVLLTSGSFAQETKMGIRLGIGLPNLKSTDDNIYSKDYETVAGFDGGIFLDYGLTENFSIKTELYYARKGGDRNGMQPIPSATLNSTPEGQQLSGYLQSQGIETIYATFDNRAVFDYIGIPVLAKYEWNLGDKWGVYANAGLYVEFILSPEQVTSGESQFYLDEAGTIPLQIPVNIGTEDMPNYILVDVEGDLTATTDIDSDLADMDFGAMFGGGVTYNLTDTSELIFDFRGSYGFIPLQNDTDTYGTVHMGSFVFSLGYAYTFKRKSKEVVPNE</sequence>
<evidence type="ECO:0000313" key="4">
    <source>
        <dbReference type="Proteomes" id="UP000324550"/>
    </source>
</evidence>
<dbReference type="SUPFAM" id="SSF56925">
    <property type="entry name" value="OMPA-like"/>
    <property type="match status" value="1"/>
</dbReference>
<gene>
    <name evidence="3" type="ORF">FVF61_09360</name>
</gene>
<dbReference type="AlphaFoldDB" id="A0A5D0G7K4"/>
<dbReference type="RefSeq" id="WP_148455622.1">
    <property type="nucleotide sequence ID" value="NZ_VSFC01000050.1"/>
</dbReference>
<dbReference type="EMBL" id="VSFC01000050">
    <property type="protein sequence ID" value="TYA53812.1"/>
    <property type="molecule type" value="Genomic_DNA"/>
</dbReference>
<accession>A0A5D0G7K4</accession>
<feature type="chain" id="PRO_5022763635" evidence="1">
    <location>
        <begin position="22"/>
        <end position="286"/>
    </location>
</feature>
<keyword evidence="4" id="KW-1185">Reference proteome</keyword>
<dbReference type="Pfam" id="PF13568">
    <property type="entry name" value="OMP_b-brl_2"/>
    <property type="match status" value="1"/>
</dbReference>
<dbReference type="InterPro" id="IPR011250">
    <property type="entry name" value="OMP/PagP_B-barrel"/>
</dbReference>
<evidence type="ECO:0000256" key="1">
    <source>
        <dbReference type="SAM" id="SignalP"/>
    </source>
</evidence>
<feature type="domain" description="Outer membrane protein beta-barrel" evidence="2">
    <location>
        <begin position="20"/>
        <end position="250"/>
    </location>
</feature>
<proteinExistence type="predicted"/>
<keyword evidence="1" id="KW-0732">Signal</keyword>
<dbReference type="Gene3D" id="2.40.160.20">
    <property type="match status" value="1"/>
</dbReference>
<reference evidence="3 4" key="1">
    <citation type="submission" date="2019-08" db="EMBL/GenBank/DDBJ databases">
        <title>Formosa sediminis sp. nov., isolated from marine sediment.</title>
        <authorList>
            <person name="Cao W.R."/>
        </authorList>
    </citation>
    <scope>NUCLEOTIDE SEQUENCE [LARGE SCALE GENOMIC DNA]</scope>
    <source>
        <strain evidence="3 4">1494</strain>
    </source>
</reference>
<dbReference type="InterPro" id="IPR025665">
    <property type="entry name" value="Beta-barrel_OMP_2"/>
</dbReference>
<organism evidence="3 4">
    <name type="scientific">Formosa maritima</name>
    <dbReference type="NCBI Taxonomy" id="2592046"/>
    <lineage>
        <taxon>Bacteria</taxon>
        <taxon>Pseudomonadati</taxon>
        <taxon>Bacteroidota</taxon>
        <taxon>Flavobacteriia</taxon>
        <taxon>Flavobacteriales</taxon>
        <taxon>Flavobacteriaceae</taxon>
        <taxon>Formosa</taxon>
    </lineage>
</organism>
<comment type="caution">
    <text evidence="3">The sequence shown here is derived from an EMBL/GenBank/DDBJ whole genome shotgun (WGS) entry which is preliminary data.</text>
</comment>